<organism evidence="1 2">
    <name type="scientific">Photobacterium damselae</name>
    <dbReference type="NCBI Taxonomy" id="38293"/>
    <lineage>
        <taxon>Bacteria</taxon>
        <taxon>Pseudomonadati</taxon>
        <taxon>Pseudomonadota</taxon>
        <taxon>Gammaproteobacteria</taxon>
        <taxon>Vibrionales</taxon>
        <taxon>Vibrionaceae</taxon>
        <taxon>Photobacterium</taxon>
    </lineage>
</organism>
<sequence>MISSGARVLVSLKTDRIITVRLPQTTAIIHEQVKPNIEVVTIGQQGPVGTVSESVLAAAAQAKAISEKALKQTQITSGLLDEVIMNMTNGFNFHAGVIST</sequence>
<reference evidence="1 2" key="1">
    <citation type="submission" date="2018-06" db="EMBL/GenBank/DDBJ databases">
        <authorList>
            <consortium name="Pathogen Informatics"/>
            <person name="Doyle S."/>
        </authorList>
    </citation>
    <scope>NUCLEOTIDE SEQUENCE [LARGE SCALE GENOMIC DNA]</scope>
    <source>
        <strain evidence="1 2">NCTC11647</strain>
    </source>
</reference>
<evidence type="ECO:0000313" key="1">
    <source>
        <dbReference type="EMBL" id="SPY28271.1"/>
    </source>
</evidence>
<dbReference type="Proteomes" id="UP000251647">
    <property type="component" value="Unassembled WGS sequence"/>
</dbReference>
<dbReference type="EMBL" id="UATL01000001">
    <property type="protein sequence ID" value="SPY28271.1"/>
    <property type="molecule type" value="Genomic_DNA"/>
</dbReference>
<dbReference type="AlphaFoldDB" id="A0A2T3QGY5"/>
<evidence type="ECO:0000313" key="2">
    <source>
        <dbReference type="Proteomes" id="UP000251647"/>
    </source>
</evidence>
<protein>
    <submittedName>
        <fullName evidence="1">Uncharacterized protein</fullName>
    </submittedName>
</protein>
<accession>A0A2T3QGY5</accession>
<proteinExistence type="predicted"/>
<gene>
    <name evidence="1" type="ORF">NCTC11647_01360</name>
</gene>
<dbReference type="RefSeq" id="WP_050787758.1">
    <property type="nucleotide sequence ID" value="NZ_CP079237.1"/>
</dbReference>
<name>A0A2T3QGY5_PHODM</name>
<dbReference type="OrthoDB" id="5829539at2"/>